<dbReference type="Gene3D" id="3.60.21.10">
    <property type="match status" value="1"/>
</dbReference>
<dbReference type="InterPro" id="IPR029052">
    <property type="entry name" value="Metallo-depent_PP-like"/>
</dbReference>
<feature type="region of interest" description="Disordered" evidence="1">
    <location>
        <begin position="18"/>
        <end position="38"/>
    </location>
</feature>
<dbReference type="InterPro" id="IPR004843">
    <property type="entry name" value="Calcineurin-like_PHP"/>
</dbReference>
<evidence type="ECO:0000313" key="5">
    <source>
        <dbReference type="Proteomes" id="UP001562065"/>
    </source>
</evidence>
<evidence type="ECO:0000313" key="4">
    <source>
        <dbReference type="EMBL" id="MEY1661163.1"/>
    </source>
</evidence>
<dbReference type="Proteomes" id="UP001562065">
    <property type="component" value="Unassembled WGS sequence"/>
</dbReference>
<dbReference type="SUPFAM" id="SSF56300">
    <property type="entry name" value="Metallo-dependent phosphatases"/>
    <property type="match status" value="1"/>
</dbReference>
<dbReference type="Pfam" id="PF00149">
    <property type="entry name" value="Metallophos"/>
    <property type="match status" value="1"/>
</dbReference>
<gene>
    <name evidence="4" type="ORF">AB5I84_03270</name>
</gene>
<dbReference type="EMBL" id="JBGCUO010000001">
    <property type="protein sequence ID" value="MEY1661163.1"/>
    <property type="molecule type" value="Genomic_DNA"/>
</dbReference>
<feature type="region of interest" description="Disordered" evidence="1">
    <location>
        <begin position="522"/>
        <end position="547"/>
    </location>
</feature>
<dbReference type="PROSITE" id="PS51257">
    <property type="entry name" value="PROKAR_LIPOPROTEIN"/>
    <property type="match status" value="1"/>
</dbReference>
<keyword evidence="5" id="KW-1185">Reference proteome</keyword>
<feature type="chain" id="PRO_5045218972" evidence="2">
    <location>
        <begin position="16"/>
        <end position="645"/>
    </location>
</feature>
<comment type="caution">
    <text evidence="4">The sequence shown here is derived from an EMBL/GenBank/DDBJ whole genome shotgun (WGS) entry which is preliminary data.</text>
</comment>
<proteinExistence type="predicted"/>
<evidence type="ECO:0000256" key="1">
    <source>
        <dbReference type="SAM" id="MobiDB-lite"/>
    </source>
</evidence>
<accession>A0ABV4AE79</accession>
<sequence length="645" mass="71064">MKKSLLVTMVGSVLAACGGGSSTSPSTSPETPVTPTPVSTLKIGLLPDTQGGGDNVSMHPMRAVLEKERELGVDIVIPVGDLTDQGTAKEFEQWTSVAEAYRDAGIEFLPLMGNHEDSFAYSVQWIETMKDYIPKDAVHMVGAQYLNYYVVRDNVLIVLLKYYNLPIAFEWIKDVVMQHEGKVDHIVIASHDGLVGAKYGETREMIVEGVRGDNLLMNQWDEIRAFFAKHDVIWVQGHEHMYQRSVIQAPIHVDPGSWTTADGNYRLPQYTQIMSGNASYKGYEFRYGERELVQRIIQQKMNTMSNGSPAFDANASVLTFQGDRVDYESWFTPHTVTANEQGPKELAQPDWQLLDRFSRTSNRCERIVFPNSIPANTRPVMYFDASFVGNDCTAPDGTVAKLVGGTNNTFNRVDSRARSMEVTPGFSRAEDGVDLLRLAYQYLYQYHQPWTPNLNGAERLVLNGGNLNAVDIPATTTDLKKHVMLSWQAGTADTLSDVLIVSGIQQHTGIYASEYGAIKDLEQDTGLPGSQPDGSAKQPHTLPSGASKEWDLRNSLSDRYAIALTAPAAVAADAALGWKTENGWEPLVSEACVLNMPFDESLLAGTPARAPECNDSPVVGVDLSGDSARWWAILQQDAELAMLSK</sequence>
<feature type="domain" description="Calcineurin-like phosphoesterase" evidence="3">
    <location>
        <begin position="42"/>
        <end position="242"/>
    </location>
</feature>
<evidence type="ECO:0000256" key="2">
    <source>
        <dbReference type="SAM" id="SignalP"/>
    </source>
</evidence>
<protein>
    <submittedName>
        <fullName evidence="4">Metallophosphoesterase</fullName>
        <ecNumber evidence="4">3.1.-.-</ecNumber>
    </submittedName>
</protein>
<keyword evidence="4" id="KW-0378">Hydrolase</keyword>
<keyword evidence="2" id="KW-0732">Signal</keyword>
<name>A0ABV4AE79_9GAMM</name>
<dbReference type="EC" id="3.1.-.-" evidence="4"/>
<feature type="compositionally biased region" description="Low complexity" evidence="1">
    <location>
        <begin position="22"/>
        <end position="38"/>
    </location>
</feature>
<feature type="signal peptide" evidence="2">
    <location>
        <begin position="1"/>
        <end position="15"/>
    </location>
</feature>
<organism evidence="4 5">
    <name type="scientific">Isoalcanivorax beigongshangi</name>
    <dbReference type="NCBI Taxonomy" id="3238810"/>
    <lineage>
        <taxon>Bacteria</taxon>
        <taxon>Pseudomonadati</taxon>
        <taxon>Pseudomonadota</taxon>
        <taxon>Gammaproteobacteria</taxon>
        <taxon>Oceanospirillales</taxon>
        <taxon>Alcanivoracaceae</taxon>
        <taxon>Isoalcanivorax</taxon>
    </lineage>
</organism>
<dbReference type="GO" id="GO:0016787">
    <property type="term" value="F:hydrolase activity"/>
    <property type="evidence" value="ECO:0007669"/>
    <property type="project" value="UniProtKB-KW"/>
</dbReference>
<reference evidence="4 5" key="1">
    <citation type="submission" date="2024-07" db="EMBL/GenBank/DDBJ databases">
        <authorList>
            <person name="Ren Q."/>
        </authorList>
    </citation>
    <scope>NUCLEOTIDE SEQUENCE [LARGE SCALE GENOMIC DNA]</scope>
    <source>
        <strain evidence="4 5">REN37</strain>
    </source>
</reference>
<evidence type="ECO:0000259" key="3">
    <source>
        <dbReference type="Pfam" id="PF00149"/>
    </source>
</evidence>